<sequence length="510" mass="57800">MPRPQKMVIVGAGPVGSLAALYAAQRGYIVEVYELRPDLRDPRIVPLNFTKSINLALSERGINAMRHAGQPELLQGILGACTPMRGRMIHGKKSSGALYELPQDFDAHGRCNLAIDRGALNARLLDALEDLPNVELFFNHKLTGADFRTCKAWIEDRDRLSPSGRPREMEIDFDIMLGADGAHSAVRYHMMKFSRMDYQQEYIDTLWCEFRLDPGNIQADGTGTWQISPNHLHIWPVKDFMFIAIPSEKDGSFTCTLFMPAGHFATLEADPSQVPNFFDVNFPGVRDYISDASLIDSFNTNPHLPLISLKCKPYHFGSSGVIIGDAAHAMVPFYGQGMNTGMEDVRILFSILDKHAELAQTDNKPGEDEYEEVASPAEAAAAQQRAQALAEYSATRWVDAHAINDLAFENYIEMRTTQSRRYQLRKTIEEFMYLHFPSFGWRTKYTRVVFSNQPYAECMRQTDLQGRALMRFVTGMVTTPFVAAGIYLAYSYRRPFKELWANVWAIWQMM</sequence>
<keyword evidence="2" id="KW-1185">Reference proteome</keyword>
<protein>
    <submittedName>
        <fullName evidence="1">Uncharacterized protein</fullName>
    </submittedName>
</protein>
<dbReference type="EMBL" id="JANJQO010001049">
    <property type="protein sequence ID" value="KAJ2972977.1"/>
    <property type="molecule type" value="Genomic_DNA"/>
</dbReference>
<gene>
    <name evidence="1" type="ORF">NQ176_g6856</name>
</gene>
<name>A0ACC1N241_9HYPO</name>
<evidence type="ECO:0000313" key="2">
    <source>
        <dbReference type="Proteomes" id="UP001143910"/>
    </source>
</evidence>
<proteinExistence type="predicted"/>
<comment type="caution">
    <text evidence="1">The sequence shown here is derived from an EMBL/GenBank/DDBJ whole genome shotgun (WGS) entry which is preliminary data.</text>
</comment>
<dbReference type="Proteomes" id="UP001143910">
    <property type="component" value="Unassembled WGS sequence"/>
</dbReference>
<reference evidence="1" key="1">
    <citation type="submission" date="2022-08" db="EMBL/GenBank/DDBJ databases">
        <title>Genome Sequence of Lecanicillium fungicola.</title>
        <authorList>
            <person name="Buettner E."/>
        </authorList>
    </citation>
    <scope>NUCLEOTIDE SEQUENCE</scope>
    <source>
        <strain evidence="1">Babe33</strain>
    </source>
</reference>
<organism evidence="1 2">
    <name type="scientific">Zarea fungicola</name>
    <dbReference type="NCBI Taxonomy" id="93591"/>
    <lineage>
        <taxon>Eukaryota</taxon>
        <taxon>Fungi</taxon>
        <taxon>Dikarya</taxon>
        <taxon>Ascomycota</taxon>
        <taxon>Pezizomycotina</taxon>
        <taxon>Sordariomycetes</taxon>
        <taxon>Hypocreomycetidae</taxon>
        <taxon>Hypocreales</taxon>
        <taxon>Cordycipitaceae</taxon>
        <taxon>Zarea</taxon>
    </lineage>
</organism>
<accession>A0ACC1N241</accession>
<evidence type="ECO:0000313" key="1">
    <source>
        <dbReference type="EMBL" id="KAJ2972977.1"/>
    </source>
</evidence>